<gene>
    <name evidence="2" type="ORF">ACFOMD_02905</name>
</gene>
<comment type="caution">
    <text evidence="2">The sequence shown here is derived from an EMBL/GenBank/DDBJ whole genome shotgun (WGS) entry which is preliminary data.</text>
</comment>
<keyword evidence="1" id="KW-0472">Membrane</keyword>
<evidence type="ECO:0000313" key="3">
    <source>
        <dbReference type="Proteomes" id="UP001595615"/>
    </source>
</evidence>
<keyword evidence="1" id="KW-0812">Transmembrane</keyword>
<accession>A0ABV7X8T1</accession>
<proteinExistence type="predicted"/>
<keyword evidence="3" id="KW-1185">Reference proteome</keyword>
<dbReference type="RefSeq" id="WP_380856531.1">
    <property type="nucleotide sequence ID" value="NZ_JBHRXV010000001.1"/>
</dbReference>
<sequence length="135" mass="13483">MAKKSNPTILETLAEPANVARMVGAASIVFGVVDSLFGPRFGKVIGAKGAGGPMFQAVGAREIATGVAAIAAPTHPAPLWARFAGDLVDLAAIGAVVAKKDNPKRLAAIATFALVAGVAVGDFLAARHVQKAAAA</sequence>
<feature type="transmembrane region" description="Helical" evidence="1">
    <location>
        <begin position="106"/>
        <end position="126"/>
    </location>
</feature>
<keyword evidence="1" id="KW-1133">Transmembrane helix</keyword>
<dbReference type="EMBL" id="JBHRXV010000001">
    <property type="protein sequence ID" value="MFC3711503.1"/>
    <property type="molecule type" value="Genomic_DNA"/>
</dbReference>
<name>A0ABV7X8T1_9SPHN</name>
<organism evidence="2 3">
    <name type="scientific">Sphingoaurantiacus capsulatus</name>
    <dbReference type="NCBI Taxonomy" id="1771310"/>
    <lineage>
        <taxon>Bacteria</taxon>
        <taxon>Pseudomonadati</taxon>
        <taxon>Pseudomonadota</taxon>
        <taxon>Alphaproteobacteria</taxon>
        <taxon>Sphingomonadales</taxon>
        <taxon>Sphingosinicellaceae</taxon>
        <taxon>Sphingoaurantiacus</taxon>
    </lineage>
</organism>
<evidence type="ECO:0000313" key="2">
    <source>
        <dbReference type="EMBL" id="MFC3711503.1"/>
    </source>
</evidence>
<evidence type="ECO:0000256" key="1">
    <source>
        <dbReference type="SAM" id="Phobius"/>
    </source>
</evidence>
<evidence type="ECO:0008006" key="4">
    <source>
        <dbReference type="Google" id="ProtNLM"/>
    </source>
</evidence>
<reference evidence="3" key="1">
    <citation type="journal article" date="2019" name="Int. J. Syst. Evol. Microbiol.">
        <title>The Global Catalogue of Microorganisms (GCM) 10K type strain sequencing project: providing services to taxonomists for standard genome sequencing and annotation.</title>
        <authorList>
            <consortium name="The Broad Institute Genomics Platform"/>
            <consortium name="The Broad Institute Genome Sequencing Center for Infectious Disease"/>
            <person name="Wu L."/>
            <person name="Ma J."/>
        </authorList>
    </citation>
    <scope>NUCLEOTIDE SEQUENCE [LARGE SCALE GENOMIC DNA]</scope>
    <source>
        <strain evidence="3">KCTC 42644</strain>
    </source>
</reference>
<protein>
    <recommendedName>
        <fullName evidence="4">DUF4267 domain-containing protein</fullName>
    </recommendedName>
</protein>
<dbReference type="Proteomes" id="UP001595615">
    <property type="component" value="Unassembled WGS sequence"/>
</dbReference>